<dbReference type="Proteomes" id="UP000243342">
    <property type="component" value="Unassembled WGS sequence"/>
</dbReference>
<evidence type="ECO:0000313" key="2">
    <source>
        <dbReference type="EMBL" id="OIV37120.1"/>
    </source>
</evidence>
<sequence>MTDTHTCGEHGTLASGLIHAATALRLAQIDLERRGMNLERHTARDVIAMVSDLRAVAAAHATDDQSYLVAARAGRRHAASRSPRGGRECGPSPS</sequence>
<dbReference type="STRING" id="1428644.BIV57_12355"/>
<protein>
    <submittedName>
        <fullName evidence="2">Uncharacterized protein</fullName>
    </submittedName>
</protein>
<dbReference type="EMBL" id="MLCF01000062">
    <property type="protein sequence ID" value="OIV37120.1"/>
    <property type="molecule type" value="Genomic_DNA"/>
</dbReference>
<proteinExistence type="predicted"/>
<feature type="region of interest" description="Disordered" evidence="1">
    <location>
        <begin position="73"/>
        <end position="94"/>
    </location>
</feature>
<evidence type="ECO:0000256" key="1">
    <source>
        <dbReference type="SAM" id="MobiDB-lite"/>
    </source>
</evidence>
<dbReference type="RefSeq" id="WP_071656853.1">
    <property type="nucleotide sequence ID" value="NZ_MLCF01000062.1"/>
</dbReference>
<keyword evidence="3" id="KW-1185">Reference proteome</keyword>
<organism evidence="2 3">
    <name type="scientific">Mangrovactinospora gilvigrisea</name>
    <dbReference type="NCBI Taxonomy" id="1428644"/>
    <lineage>
        <taxon>Bacteria</taxon>
        <taxon>Bacillati</taxon>
        <taxon>Actinomycetota</taxon>
        <taxon>Actinomycetes</taxon>
        <taxon>Kitasatosporales</taxon>
        <taxon>Streptomycetaceae</taxon>
        <taxon>Mangrovactinospora</taxon>
    </lineage>
</organism>
<dbReference type="AlphaFoldDB" id="A0A1J7C6D2"/>
<reference evidence="2 3" key="1">
    <citation type="submission" date="2016-10" db="EMBL/GenBank/DDBJ databases">
        <title>Genome sequence of Streptomyces gilvigriseus MUSC 26.</title>
        <authorList>
            <person name="Lee L.-H."/>
            <person name="Ser H.-L."/>
        </authorList>
    </citation>
    <scope>NUCLEOTIDE SEQUENCE [LARGE SCALE GENOMIC DNA]</scope>
    <source>
        <strain evidence="2 3">MUSC 26</strain>
    </source>
</reference>
<comment type="caution">
    <text evidence="2">The sequence shown here is derived from an EMBL/GenBank/DDBJ whole genome shotgun (WGS) entry which is preliminary data.</text>
</comment>
<name>A0A1J7C6D2_9ACTN</name>
<evidence type="ECO:0000313" key="3">
    <source>
        <dbReference type="Proteomes" id="UP000243342"/>
    </source>
</evidence>
<gene>
    <name evidence="2" type="ORF">BIV57_12355</name>
</gene>
<accession>A0A1J7C6D2</accession>